<dbReference type="PANTHER" id="PTHR13767">
    <property type="entry name" value="TRNA-PSEUDOURIDINE SYNTHASE"/>
    <property type="match status" value="1"/>
</dbReference>
<comment type="similarity">
    <text evidence="2 5">Belongs to the pseudouridine synthase TruB family. Type 1 subfamily.</text>
</comment>
<dbReference type="GO" id="GO:0160148">
    <property type="term" value="F:tRNA pseudouridine(55) synthase activity"/>
    <property type="evidence" value="ECO:0007669"/>
    <property type="project" value="UniProtKB-EC"/>
</dbReference>
<evidence type="ECO:0000313" key="7">
    <source>
        <dbReference type="Proteomes" id="UP000066624"/>
    </source>
</evidence>
<dbReference type="Pfam" id="PF09157">
    <property type="entry name" value="TruB-C_2"/>
    <property type="match status" value="1"/>
</dbReference>
<sequence length="301" mass="32117">MTASRARKTDTPSGILLLDKPSGLGSNAALGRAKRLLGIKKAGHTGTLDPMASGLLALCFGEATKVAGFLLDADKAYLAEATLGITTDSEDAEGEVLERRPVPELDEAAIEAVLDRFRGPIEQVPPMHSALKHQGKRLYELARKGETVERPPRAVVIHALKLIGWQSPVLKLDVRCSKGTYIRSLVRDIGEALGCGAHLSALRRTLSEPFSIDKAIGLADLDGLDVDQARSLLIPPDQALLHLPAVELEAALARRLQHGQTLAGIDGEAGLVRAYGEGEFLGIATLDESGHLRARRLFATA</sequence>
<dbReference type="PANTHER" id="PTHR13767:SF2">
    <property type="entry name" value="PSEUDOURIDYLATE SYNTHASE TRUB1"/>
    <property type="match status" value="1"/>
</dbReference>
<name>A0A0K0XTP9_9GAMM</name>
<comment type="catalytic activity">
    <reaction evidence="1 5">
        <text>uridine(55) in tRNA = pseudouridine(55) in tRNA</text>
        <dbReference type="Rhea" id="RHEA:42532"/>
        <dbReference type="Rhea" id="RHEA-COMP:10101"/>
        <dbReference type="Rhea" id="RHEA-COMP:10102"/>
        <dbReference type="ChEBI" id="CHEBI:65314"/>
        <dbReference type="ChEBI" id="CHEBI:65315"/>
        <dbReference type="EC" id="5.4.99.25"/>
    </reaction>
</comment>
<evidence type="ECO:0000256" key="4">
    <source>
        <dbReference type="ARBA" id="ARBA00023235"/>
    </source>
</evidence>
<dbReference type="GO" id="GO:1990481">
    <property type="term" value="P:mRNA pseudouridine synthesis"/>
    <property type="evidence" value="ECO:0007669"/>
    <property type="project" value="TreeGrafter"/>
</dbReference>
<dbReference type="Pfam" id="PF01509">
    <property type="entry name" value="TruB_N"/>
    <property type="match status" value="1"/>
</dbReference>
<dbReference type="GO" id="GO:0003723">
    <property type="term" value="F:RNA binding"/>
    <property type="evidence" value="ECO:0007669"/>
    <property type="project" value="InterPro"/>
</dbReference>
<dbReference type="CDD" id="cd21152">
    <property type="entry name" value="PUA_TruB_bacterial"/>
    <property type="match status" value="1"/>
</dbReference>
<dbReference type="Gene3D" id="3.30.2350.10">
    <property type="entry name" value="Pseudouridine synthase"/>
    <property type="match status" value="1"/>
</dbReference>
<evidence type="ECO:0000313" key="6">
    <source>
        <dbReference type="EMBL" id="AKS40997.1"/>
    </source>
</evidence>
<dbReference type="SUPFAM" id="SSF55120">
    <property type="entry name" value="Pseudouridine synthase"/>
    <property type="match status" value="1"/>
</dbReference>
<dbReference type="InterPro" id="IPR015947">
    <property type="entry name" value="PUA-like_sf"/>
</dbReference>
<dbReference type="SUPFAM" id="SSF88697">
    <property type="entry name" value="PUA domain-like"/>
    <property type="match status" value="1"/>
</dbReference>
<dbReference type="Proteomes" id="UP000066624">
    <property type="component" value="Chromosome"/>
</dbReference>
<dbReference type="OrthoDB" id="9802309at2"/>
<dbReference type="InterPro" id="IPR032819">
    <property type="entry name" value="TruB_C"/>
</dbReference>
<dbReference type="KEGG" id="wma:WM2015_615"/>
<feature type="active site" description="Nucleophile" evidence="5">
    <location>
        <position position="49"/>
    </location>
</feature>
<dbReference type="CDD" id="cd02573">
    <property type="entry name" value="PseudoU_synth_EcTruB"/>
    <property type="match status" value="1"/>
</dbReference>
<dbReference type="EC" id="5.4.99.25" evidence="5"/>
<dbReference type="GO" id="GO:0031119">
    <property type="term" value="P:tRNA pseudouridine synthesis"/>
    <property type="evidence" value="ECO:0007669"/>
    <property type="project" value="UniProtKB-UniRule"/>
</dbReference>
<proteinExistence type="inferred from homology"/>
<dbReference type="RefSeq" id="WP_049724665.1">
    <property type="nucleotide sequence ID" value="NZ_CP012154.1"/>
</dbReference>
<reference evidence="6 7" key="1">
    <citation type="submission" date="2015-07" db="EMBL/GenBank/DDBJ databases">
        <authorList>
            <person name="Noorani M."/>
        </authorList>
    </citation>
    <scope>NUCLEOTIDE SEQUENCE [LARGE SCALE GENOMIC DNA]</scope>
    <source>
        <strain evidence="6 7">KCTC 42284</strain>
    </source>
</reference>
<dbReference type="NCBIfam" id="TIGR00431">
    <property type="entry name" value="TruB"/>
    <property type="match status" value="1"/>
</dbReference>
<gene>
    <name evidence="5" type="primary">truB</name>
    <name evidence="6" type="ORF">WM2015_615</name>
</gene>
<dbReference type="PATRIC" id="fig|1579979.3.peg.620"/>
<dbReference type="EMBL" id="CP012154">
    <property type="protein sequence ID" value="AKS40997.1"/>
    <property type="molecule type" value="Genomic_DNA"/>
</dbReference>
<evidence type="ECO:0000256" key="3">
    <source>
        <dbReference type="ARBA" id="ARBA00022694"/>
    </source>
</evidence>
<dbReference type="InterPro" id="IPR002501">
    <property type="entry name" value="PsdUridine_synth_N"/>
</dbReference>
<dbReference type="Pfam" id="PF16198">
    <property type="entry name" value="TruB_C_2"/>
    <property type="match status" value="1"/>
</dbReference>
<dbReference type="AlphaFoldDB" id="A0A0K0XTP9"/>
<keyword evidence="3 5" id="KW-0819">tRNA processing</keyword>
<evidence type="ECO:0000256" key="5">
    <source>
        <dbReference type="HAMAP-Rule" id="MF_01080"/>
    </source>
</evidence>
<evidence type="ECO:0000256" key="2">
    <source>
        <dbReference type="ARBA" id="ARBA00005642"/>
    </source>
</evidence>
<dbReference type="InterPro" id="IPR015240">
    <property type="entry name" value="tRNA_sdUridine_synth_fam1_C"/>
</dbReference>
<dbReference type="InterPro" id="IPR020103">
    <property type="entry name" value="PsdUridine_synth_cat_dom_sf"/>
</dbReference>
<protein>
    <recommendedName>
        <fullName evidence="5">tRNA pseudouridine synthase B</fullName>
        <ecNumber evidence="5">5.4.99.25</ecNumber>
    </recommendedName>
    <alternativeName>
        <fullName evidence="5">tRNA pseudouridine(55) synthase</fullName>
        <shortName evidence="5">Psi55 synthase</shortName>
    </alternativeName>
    <alternativeName>
        <fullName evidence="5">tRNA pseudouridylate synthase</fullName>
    </alternativeName>
    <alternativeName>
        <fullName evidence="5">tRNA-uridine isomerase</fullName>
    </alternativeName>
</protein>
<dbReference type="InterPro" id="IPR014780">
    <property type="entry name" value="tRNA_psdUridine_synth_TruB"/>
</dbReference>
<dbReference type="FunFam" id="3.30.2350.10:FF:000011">
    <property type="entry name" value="tRNA pseudouridine synthase B"/>
    <property type="match status" value="1"/>
</dbReference>
<organism evidence="6 7">
    <name type="scientific">Wenzhouxiangella marina</name>
    <dbReference type="NCBI Taxonomy" id="1579979"/>
    <lineage>
        <taxon>Bacteria</taxon>
        <taxon>Pseudomonadati</taxon>
        <taxon>Pseudomonadota</taxon>
        <taxon>Gammaproteobacteria</taxon>
        <taxon>Chromatiales</taxon>
        <taxon>Wenzhouxiangellaceae</taxon>
        <taxon>Wenzhouxiangella</taxon>
    </lineage>
</organism>
<dbReference type="Gene3D" id="2.30.130.10">
    <property type="entry name" value="PUA domain"/>
    <property type="match status" value="1"/>
</dbReference>
<dbReference type="STRING" id="1579979.WM2015_615"/>
<accession>A0A0K0XTP9</accession>
<keyword evidence="4 5" id="KW-0413">Isomerase</keyword>
<dbReference type="HAMAP" id="MF_01080">
    <property type="entry name" value="TruB_bact"/>
    <property type="match status" value="1"/>
</dbReference>
<keyword evidence="7" id="KW-1185">Reference proteome</keyword>
<evidence type="ECO:0000256" key="1">
    <source>
        <dbReference type="ARBA" id="ARBA00000385"/>
    </source>
</evidence>
<dbReference type="InterPro" id="IPR036974">
    <property type="entry name" value="PUA_sf"/>
</dbReference>
<comment type="function">
    <text evidence="5">Responsible for synthesis of pseudouridine from uracil-55 in the psi GC loop of transfer RNAs.</text>
</comment>